<evidence type="ECO:0000313" key="2">
    <source>
        <dbReference type="EMBL" id="SZX67483.1"/>
    </source>
</evidence>
<proteinExistence type="predicted"/>
<dbReference type="PANTHER" id="PTHR42686">
    <property type="entry name" value="GH17980P-RELATED"/>
    <property type="match status" value="1"/>
</dbReference>
<sequence length="326" mass="35019">MALPRRVLGNTGLEVSVLGFGASPLGGVFQEINEAEGIASVHEAFKLGINFFDTSPFYGSTKSETVLGKGLKDLPRDKIIVSTKVGRYGQEYFDFSAERVAASVRESLTRLQIPYIDIIQCHDIEFGSLDQIISETLPALQQLKAQGLVRFVGITGLPLSALQYVLDRVPPGTVDVILSYCHYSLNDTALQDAIPYFQEKQVGIISASPLSMGLLTQQGPPEWHPAPAELKEAAAAAAACCRDQGVDLAKLALQFAVKNPSISTTLVGMCSSDVVRTNVTAVLQALGAEAVDSSSARQEKKALEEVERILAPVKDLTWASGRPDSQ</sequence>
<dbReference type="Proteomes" id="UP000256970">
    <property type="component" value="Unassembled WGS sequence"/>
</dbReference>
<dbReference type="PANTHER" id="PTHR42686:SF1">
    <property type="entry name" value="GH17980P-RELATED"/>
    <property type="match status" value="1"/>
</dbReference>
<reference evidence="2 4" key="1">
    <citation type="submission" date="2016-10" db="EMBL/GenBank/DDBJ databases">
        <authorList>
            <person name="Cai Z."/>
        </authorList>
    </citation>
    <scope>NUCLEOTIDE SEQUENCE [LARGE SCALE GENOMIC DNA]</scope>
</reference>
<dbReference type="SUPFAM" id="SSF51430">
    <property type="entry name" value="NAD(P)-linked oxidoreductase"/>
    <property type="match status" value="1"/>
</dbReference>
<dbReference type="FunFam" id="3.20.20.100:FF:000011">
    <property type="entry name" value="Aldo/keto reductase"/>
    <property type="match status" value="1"/>
</dbReference>
<dbReference type="InterPro" id="IPR044479">
    <property type="entry name" value="LGALDH-like"/>
</dbReference>
<keyword evidence="4" id="KW-1185">Reference proteome</keyword>
<dbReference type="Gene3D" id="3.20.20.100">
    <property type="entry name" value="NADP-dependent oxidoreductase domain"/>
    <property type="match status" value="1"/>
</dbReference>
<evidence type="ECO:0000259" key="1">
    <source>
        <dbReference type="Pfam" id="PF00248"/>
    </source>
</evidence>
<dbReference type="GO" id="GO:0010349">
    <property type="term" value="F:L-galactose dehydrogenase activity"/>
    <property type="evidence" value="ECO:0007669"/>
    <property type="project" value="InterPro"/>
</dbReference>
<dbReference type="AlphaFoldDB" id="A0A383VRE4"/>
<dbReference type="CDD" id="cd19163">
    <property type="entry name" value="AKR_galDH"/>
    <property type="match status" value="1"/>
</dbReference>
<evidence type="ECO:0000313" key="4">
    <source>
        <dbReference type="Proteomes" id="UP000256970"/>
    </source>
</evidence>
<dbReference type="InterPro" id="IPR020471">
    <property type="entry name" value="AKR"/>
</dbReference>
<dbReference type="EMBL" id="FNXT01001297">
    <property type="protein sequence ID" value="SZX77881.1"/>
    <property type="molecule type" value="Genomic_DNA"/>
</dbReference>
<dbReference type="InterPro" id="IPR023210">
    <property type="entry name" value="NADP_OxRdtase_dom"/>
</dbReference>
<dbReference type="GO" id="GO:0005829">
    <property type="term" value="C:cytosol"/>
    <property type="evidence" value="ECO:0007669"/>
    <property type="project" value="TreeGrafter"/>
</dbReference>
<dbReference type="InterPro" id="IPR036812">
    <property type="entry name" value="NAD(P)_OxRdtase_dom_sf"/>
</dbReference>
<gene>
    <name evidence="3" type="ORF">BQ4739_LOCUS18216</name>
    <name evidence="2" type="ORF">BQ4739_LOCUS7873</name>
</gene>
<organism evidence="2 4">
    <name type="scientific">Tetradesmus obliquus</name>
    <name type="common">Green alga</name>
    <name type="synonym">Acutodesmus obliquus</name>
    <dbReference type="NCBI Taxonomy" id="3088"/>
    <lineage>
        <taxon>Eukaryota</taxon>
        <taxon>Viridiplantae</taxon>
        <taxon>Chlorophyta</taxon>
        <taxon>core chlorophytes</taxon>
        <taxon>Chlorophyceae</taxon>
        <taxon>CS clade</taxon>
        <taxon>Sphaeropleales</taxon>
        <taxon>Scenedesmaceae</taxon>
        <taxon>Tetradesmus</taxon>
    </lineage>
</organism>
<feature type="domain" description="NADP-dependent oxidoreductase" evidence="1">
    <location>
        <begin position="18"/>
        <end position="290"/>
    </location>
</feature>
<protein>
    <recommendedName>
        <fullName evidence="1">NADP-dependent oxidoreductase domain-containing protein</fullName>
    </recommendedName>
</protein>
<name>A0A383VRE4_TETOB</name>
<dbReference type="STRING" id="3088.A0A383VRE4"/>
<dbReference type="Pfam" id="PF00248">
    <property type="entry name" value="Aldo_ket_red"/>
    <property type="match status" value="1"/>
</dbReference>
<evidence type="ECO:0000313" key="3">
    <source>
        <dbReference type="EMBL" id="SZX77881.1"/>
    </source>
</evidence>
<dbReference type="EMBL" id="FNXT01000801">
    <property type="protein sequence ID" value="SZX67483.1"/>
    <property type="molecule type" value="Genomic_DNA"/>
</dbReference>
<accession>A0A383VRE4</accession>